<evidence type="ECO:0000256" key="5">
    <source>
        <dbReference type="ARBA" id="ARBA00023136"/>
    </source>
</evidence>
<keyword evidence="4 11" id="KW-1133">Transmembrane helix</keyword>
<comment type="subcellular location">
    <subcellularLocation>
        <location evidence="1">Membrane</location>
        <topology evidence="1">Single-pass membrane protein</topology>
    </subcellularLocation>
</comment>
<feature type="disulfide bond" evidence="9">
    <location>
        <begin position="149"/>
        <end position="167"/>
    </location>
</feature>
<dbReference type="GO" id="GO:0043123">
    <property type="term" value="P:positive regulation of canonical NF-kappaB signal transduction"/>
    <property type="evidence" value="ECO:0007669"/>
    <property type="project" value="InterPro"/>
</dbReference>
<evidence type="ECO:0000256" key="4">
    <source>
        <dbReference type="ARBA" id="ARBA00022989"/>
    </source>
</evidence>
<organism evidence="13 14">
    <name type="scientific">Stylophora pistillata</name>
    <name type="common">Smooth cauliflower coral</name>
    <dbReference type="NCBI Taxonomy" id="50429"/>
    <lineage>
        <taxon>Eukaryota</taxon>
        <taxon>Metazoa</taxon>
        <taxon>Cnidaria</taxon>
        <taxon>Anthozoa</taxon>
        <taxon>Hexacorallia</taxon>
        <taxon>Scleractinia</taxon>
        <taxon>Astrocoeniina</taxon>
        <taxon>Pocilloporidae</taxon>
        <taxon>Stylophora</taxon>
    </lineage>
</organism>
<dbReference type="GO" id="GO:0016020">
    <property type="term" value="C:membrane"/>
    <property type="evidence" value="ECO:0007669"/>
    <property type="project" value="UniProtKB-SubCell"/>
</dbReference>
<feature type="domain" description="TNFR-Cys" evidence="12">
    <location>
        <begin position="127"/>
        <end position="167"/>
    </location>
</feature>
<protein>
    <recommendedName>
        <fullName evidence="12">TNFR-Cys domain-containing protein</fullName>
    </recommendedName>
</protein>
<feature type="transmembrane region" description="Helical" evidence="11">
    <location>
        <begin position="273"/>
        <end position="296"/>
    </location>
</feature>
<keyword evidence="5 11" id="KW-0472">Membrane</keyword>
<evidence type="ECO:0000313" key="14">
    <source>
        <dbReference type="Proteomes" id="UP000225706"/>
    </source>
</evidence>
<evidence type="ECO:0000256" key="11">
    <source>
        <dbReference type="SAM" id="Phobius"/>
    </source>
</evidence>
<evidence type="ECO:0000256" key="1">
    <source>
        <dbReference type="ARBA" id="ARBA00004167"/>
    </source>
</evidence>
<feature type="transmembrane region" description="Helical" evidence="11">
    <location>
        <begin position="38"/>
        <end position="62"/>
    </location>
</feature>
<keyword evidence="3" id="KW-0677">Repeat</keyword>
<evidence type="ECO:0000256" key="7">
    <source>
        <dbReference type="ARBA" id="ARBA00023170"/>
    </source>
</evidence>
<keyword evidence="14" id="KW-1185">Reference proteome</keyword>
<dbReference type="OrthoDB" id="5965025at2759"/>
<keyword evidence="2 11" id="KW-0812">Transmembrane</keyword>
<feature type="repeat" description="TNFR-Cys" evidence="9">
    <location>
        <begin position="127"/>
        <end position="167"/>
    </location>
</feature>
<gene>
    <name evidence="13" type="ORF">AWC38_SpisGene15596</name>
</gene>
<feature type="region of interest" description="Disordered" evidence="10">
    <location>
        <begin position="302"/>
        <end position="397"/>
    </location>
</feature>
<dbReference type="PANTHER" id="PTHR12120">
    <property type="entry name" value="TNFR-CYS DOMAIN-CONTAINING PROTEIN"/>
    <property type="match status" value="1"/>
</dbReference>
<dbReference type="SMART" id="SM00208">
    <property type="entry name" value="TNFR"/>
    <property type="match status" value="1"/>
</dbReference>
<reference evidence="14" key="1">
    <citation type="journal article" date="2017" name="bioRxiv">
        <title>Comparative analysis of the genomes of Stylophora pistillata and Acropora digitifera provides evidence for extensive differences between species of corals.</title>
        <authorList>
            <person name="Voolstra C.R."/>
            <person name="Li Y."/>
            <person name="Liew Y.J."/>
            <person name="Baumgarten S."/>
            <person name="Zoccola D."/>
            <person name="Flot J.-F."/>
            <person name="Tambutte S."/>
            <person name="Allemand D."/>
            <person name="Aranda M."/>
        </authorList>
    </citation>
    <scope>NUCLEOTIDE SEQUENCE [LARGE SCALE GENOMIC DNA]</scope>
</reference>
<dbReference type="PANTHER" id="PTHR12120:SF10">
    <property type="entry name" value="TNFR-CYS DOMAIN-CONTAINING PROTEIN"/>
    <property type="match status" value="1"/>
</dbReference>
<comment type="caution">
    <text evidence="13">The sequence shown here is derived from an EMBL/GenBank/DDBJ whole genome shotgun (WGS) entry which is preliminary data.</text>
</comment>
<accession>A0A2B4RT38</accession>
<evidence type="ECO:0000256" key="3">
    <source>
        <dbReference type="ARBA" id="ARBA00022737"/>
    </source>
</evidence>
<evidence type="ECO:0000313" key="13">
    <source>
        <dbReference type="EMBL" id="PFX19989.1"/>
    </source>
</evidence>
<evidence type="ECO:0000259" key="12">
    <source>
        <dbReference type="PROSITE" id="PS50050"/>
    </source>
</evidence>
<dbReference type="AlphaFoldDB" id="A0A2B4RT38"/>
<dbReference type="Proteomes" id="UP000225706">
    <property type="component" value="Unassembled WGS sequence"/>
</dbReference>
<dbReference type="Pfam" id="PF00020">
    <property type="entry name" value="TNFR_c6"/>
    <property type="match status" value="1"/>
</dbReference>
<feature type="compositionally biased region" description="Polar residues" evidence="10">
    <location>
        <begin position="312"/>
        <end position="323"/>
    </location>
</feature>
<evidence type="ECO:0000256" key="9">
    <source>
        <dbReference type="PROSITE-ProRule" id="PRU00206"/>
    </source>
</evidence>
<dbReference type="PROSITE" id="PS00652">
    <property type="entry name" value="TNFR_NGFR_1"/>
    <property type="match status" value="1"/>
</dbReference>
<dbReference type="InterPro" id="IPR011029">
    <property type="entry name" value="DEATH-like_dom_sf"/>
</dbReference>
<keyword evidence="6 9" id="KW-1015">Disulfide bond</keyword>
<keyword evidence="8" id="KW-0325">Glycoprotein</keyword>
<keyword evidence="7" id="KW-0675">Receptor</keyword>
<dbReference type="InterPro" id="IPR001368">
    <property type="entry name" value="TNFR/NGFR_Cys_rich_reg"/>
</dbReference>
<dbReference type="GO" id="GO:0038023">
    <property type="term" value="F:signaling receptor activity"/>
    <property type="evidence" value="ECO:0007669"/>
    <property type="project" value="InterPro"/>
</dbReference>
<evidence type="ECO:0000256" key="2">
    <source>
        <dbReference type="ARBA" id="ARBA00022692"/>
    </source>
</evidence>
<feature type="disulfide bond" evidence="9">
    <location>
        <begin position="128"/>
        <end position="143"/>
    </location>
</feature>
<dbReference type="EMBL" id="LSMT01000335">
    <property type="protein sequence ID" value="PFX19989.1"/>
    <property type="molecule type" value="Genomic_DNA"/>
</dbReference>
<dbReference type="Gene3D" id="2.10.50.10">
    <property type="entry name" value="Tumor Necrosis Factor Receptor, subunit A, domain 2"/>
    <property type="match status" value="2"/>
</dbReference>
<proteinExistence type="predicted"/>
<evidence type="ECO:0000256" key="6">
    <source>
        <dbReference type="ARBA" id="ARBA00023157"/>
    </source>
</evidence>
<dbReference type="PROSITE" id="PS50050">
    <property type="entry name" value="TNFR_NGFR_2"/>
    <property type="match status" value="1"/>
</dbReference>
<evidence type="ECO:0000256" key="10">
    <source>
        <dbReference type="SAM" id="MobiDB-lite"/>
    </source>
</evidence>
<feature type="compositionally biased region" description="Polar residues" evidence="10">
    <location>
        <begin position="333"/>
        <end position="343"/>
    </location>
</feature>
<name>A0A2B4RT38_STYPI</name>
<feature type="compositionally biased region" description="Polar residues" evidence="10">
    <location>
        <begin position="377"/>
        <end position="388"/>
    </location>
</feature>
<dbReference type="Gene3D" id="1.10.533.10">
    <property type="entry name" value="Death Domain, Fas"/>
    <property type="match status" value="1"/>
</dbReference>
<dbReference type="InterPro" id="IPR047526">
    <property type="entry name" value="TNR19/27/EDAR"/>
</dbReference>
<evidence type="ECO:0000256" key="8">
    <source>
        <dbReference type="ARBA" id="ARBA00023180"/>
    </source>
</evidence>
<dbReference type="GO" id="GO:0046330">
    <property type="term" value="P:positive regulation of JNK cascade"/>
    <property type="evidence" value="ECO:0007669"/>
    <property type="project" value="InterPro"/>
</dbReference>
<feature type="disulfide bond" evidence="9">
    <location>
        <begin position="146"/>
        <end position="159"/>
    </location>
</feature>
<sequence>MGQQSSRLLELSSTKFTLTGFRHHSDCTMTRRDFVLALWFFMLKFTALEVVFTSASIVLFILMYRRCERVFTTEANSSCNPEQVIWTNAVGKAGFKCLDCPSCPPGSEPSVPCGTKIENWTSISCVPCQLGKTYSDKNDTAHCKPCTVCSAGRAILKNCTLESNSQCSECEEGLYPEPLSFSCRRCSECCGDEKDLVASECRRYKYKCQVRSTPCSKKIRSTILALGLKKTTSPPTIALKDQPTNLVVMKETRSSIIPTRVVDKDVPTDMAKVVIISLAAVVVTVVSLRTFVQIVIRKCGTPRDTQKPSGELESTNIENSSPQIEVRCEVNRPASQSNGSISLPLNPVFTPASGSTTPLHNCGESSGKSGPPLPKSQDSAWSQPNRSSPPADVEYTVDPDDVNLEELEENHQDVFDWMCNELDAMQRDRWDFERLAFRYNIPSTISKSLKNAFQRNGSPSYALMAHLRAKYPDLPLHHIIKNLKIIGRNDIASRLRPYLKNNVVSSLA</sequence>